<sequence>MPSSITYTAVLDVRRATAEHLAKLLRGHREQLGTRKGTRALGVFKQAVLVLRWFVDGTRLVQLARDNGISVPTAYRYLHEGLTVLADHAPDLSTALERAVAAGYTHLNLDGTVIRTDRVAAAGPNGADLWWSGKHKHHGGNVQVIAAPDGWPIWVSPVRPGREHDTTCARAHGLVDALNRLAATLGIPTLTDLGYENAGPGFRHPVKKPKGGELAEPDQAFNAVVRGVHAVAERANALLKVTFKALRRVSLDPAAITRIARAALVLLQLEHGRTA</sequence>
<comment type="caution">
    <text evidence="4">The sequence shown here is derived from an EMBL/GenBank/DDBJ whole genome shotgun (WGS) entry which is preliminary data.</text>
</comment>
<dbReference type="EMBL" id="VAWE01000001">
    <property type="protein sequence ID" value="TLQ46281.1"/>
    <property type="molecule type" value="Genomic_DNA"/>
</dbReference>
<dbReference type="AlphaFoldDB" id="A0A5R9E888"/>
<keyword evidence="2" id="KW-0479">Metal-binding</keyword>
<evidence type="ECO:0000313" key="5">
    <source>
        <dbReference type="EMBL" id="TLQ46299.1"/>
    </source>
</evidence>
<dbReference type="RefSeq" id="WP_138055586.1">
    <property type="nucleotide sequence ID" value="NZ_VAWE01000001.1"/>
</dbReference>
<evidence type="ECO:0000259" key="3">
    <source>
        <dbReference type="Pfam" id="PF13359"/>
    </source>
</evidence>
<reference evidence="4 6" key="1">
    <citation type="submission" date="2019-05" db="EMBL/GenBank/DDBJ databases">
        <title>Streptomyces marianii sp. nov., a novel marine actinomycete from southern coast of India.</title>
        <authorList>
            <person name="Iniyan A.M."/>
            <person name="Wink J."/>
            <person name="Ramprasad E."/>
            <person name="Ramana C.V."/>
            <person name="Bunk B."/>
            <person name="Sproer C."/>
            <person name="Joseph F.-J.R.S."/>
            <person name="Vincent S.G.P."/>
        </authorList>
    </citation>
    <scope>NUCLEOTIDE SEQUENCE [LARGE SCALE GENOMIC DNA]</scope>
    <source>
        <strain evidence="4 6">ICN19</strain>
    </source>
</reference>
<feature type="domain" description="DDE Tnp4" evidence="3">
    <location>
        <begin position="109"/>
        <end position="267"/>
    </location>
</feature>
<organism evidence="4 6">
    <name type="scientific">Streptomyces marianii</name>
    <dbReference type="NCBI Taxonomy" id="1817406"/>
    <lineage>
        <taxon>Bacteria</taxon>
        <taxon>Bacillati</taxon>
        <taxon>Actinomycetota</taxon>
        <taxon>Actinomycetes</taxon>
        <taxon>Kitasatosporales</taxon>
        <taxon>Streptomycetaceae</taxon>
        <taxon>Streptomyces</taxon>
    </lineage>
</organism>
<dbReference type="GO" id="GO:0046872">
    <property type="term" value="F:metal ion binding"/>
    <property type="evidence" value="ECO:0007669"/>
    <property type="project" value="UniProtKB-KW"/>
</dbReference>
<proteinExistence type="predicted"/>
<dbReference type="OrthoDB" id="3699454at2"/>
<protein>
    <submittedName>
        <fullName evidence="4">Transposase family protein</fullName>
    </submittedName>
</protein>
<dbReference type="InterPro" id="IPR027806">
    <property type="entry name" value="HARBI1_dom"/>
</dbReference>
<evidence type="ECO:0000313" key="4">
    <source>
        <dbReference type="EMBL" id="TLQ46281.1"/>
    </source>
</evidence>
<gene>
    <name evidence="4" type="ORF">FEF34_27805</name>
    <name evidence="5" type="ORF">FEF34_27935</name>
</gene>
<name>A0A5R9E888_9ACTN</name>
<accession>A0A5R9E888</accession>
<evidence type="ECO:0000256" key="1">
    <source>
        <dbReference type="ARBA" id="ARBA00001968"/>
    </source>
</evidence>
<comment type="cofactor">
    <cofactor evidence="1">
        <name>a divalent metal cation</name>
        <dbReference type="ChEBI" id="CHEBI:60240"/>
    </cofactor>
</comment>
<keyword evidence="6" id="KW-1185">Reference proteome</keyword>
<dbReference type="EMBL" id="VAWE01000001">
    <property type="protein sequence ID" value="TLQ46299.1"/>
    <property type="molecule type" value="Genomic_DNA"/>
</dbReference>
<evidence type="ECO:0000313" key="6">
    <source>
        <dbReference type="Proteomes" id="UP000305921"/>
    </source>
</evidence>
<dbReference type="Pfam" id="PF13359">
    <property type="entry name" value="DDE_Tnp_4"/>
    <property type="match status" value="1"/>
</dbReference>
<dbReference type="Proteomes" id="UP000305921">
    <property type="component" value="Unassembled WGS sequence"/>
</dbReference>
<evidence type="ECO:0000256" key="2">
    <source>
        <dbReference type="ARBA" id="ARBA00022723"/>
    </source>
</evidence>